<evidence type="ECO:0000256" key="5">
    <source>
        <dbReference type="ARBA" id="ARBA00022970"/>
    </source>
</evidence>
<feature type="transmembrane region" description="Helical" evidence="8">
    <location>
        <begin position="185"/>
        <end position="207"/>
    </location>
</feature>
<keyword evidence="4 8" id="KW-0812">Transmembrane</keyword>
<dbReference type="EMBL" id="QGML01001682">
    <property type="protein sequence ID" value="TVY88530.1"/>
    <property type="molecule type" value="Genomic_DNA"/>
</dbReference>
<keyword evidence="11" id="KW-1185">Reference proteome</keyword>
<evidence type="ECO:0000259" key="9">
    <source>
        <dbReference type="Pfam" id="PF00324"/>
    </source>
</evidence>
<feature type="transmembrane region" description="Helical" evidence="8">
    <location>
        <begin position="469"/>
        <end position="491"/>
    </location>
</feature>
<dbReference type="GO" id="GO:0005886">
    <property type="term" value="C:plasma membrane"/>
    <property type="evidence" value="ECO:0007669"/>
    <property type="project" value="UniProtKB-SubCell"/>
</dbReference>
<dbReference type="FunFam" id="1.20.1740.10:FF:000017">
    <property type="entry name" value="Amino acid permease"/>
    <property type="match status" value="1"/>
</dbReference>
<dbReference type="InterPro" id="IPR050524">
    <property type="entry name" value="APC_YAT"/>
</dbReference>
<dbReference type="InterPro" id="IPR004841">
    <property type="entry name" value="AA-permease/SLC12A_dom"/>
</dbReference>
<dbReference type="PANTHER" id="PTHR43341">
    <property type="entry name" value="AMINO ACID PERMEASE"/>
    <property type="match status" value="1"/>
</dbReference>
<organism evidence="10 11">
    <name type="scientific">Lachnellula willkommii</name>
    <dbReference type="NCBI Taxonomy" id="215461"/>
    <lineage>
        <taxon>Eukaryota</taxon>
        <taxon>Fungi</taxon>
        <taxon>Dikarya</taxon>
        <taxon>Ascomycota</taxon>
        <taxon>Pezizomycotina</taxon>
        <taxon>Leotiomycetes</taxon>
        <taxon>Helotiales</taxon>
        <taxon>Lachnaceae</taxon>
        <taxon>Lachnellula</taxon>
    </lineage>
</organism>
<dbReference type="AlphaFoldDB" id="A0A559M6F5"/>
<evidence type="ECO:0000256" key="1">
    <source>
        <dbReference type="ARBA" id="ARBA00004651"/>
    </source>
</evidence>
<keyword evidence="5" id="KW-0029">Amino-acid transport</keyword>
<dbReference type="Proteomes" id="UP000315522">
    <property type="component" value="Unassembled WGS sequence"/>
</dbReference>
<keyword evidence="2" id="KW-0813">Transport</keyword>
<name>A0A559M6F5_9HELO</name>
<feature type="transmembrane region" description="Helical" evidence="8">
    <location>
        <begin position="356"/>
        <end position="378"/>
    </location>
</feature>
<feature type="transmembrane region" description="Helical" evidence="8">
    <location>
        <begin position="299"/>
        <end position="320"/>
    </location>
</feature>
<keyword evidence="3" id="KW-1003">Cell membrane</keyword>
<feature type="transmembrane region" description="Helical" evidence="8">
    <location>
        <begin position="258"/>
        <end position="278"/>
    </location>
</feature>
<evidence type="ECO:0000313" key="10">
    <source>
        <dbReference type="EMBL" id="TVY88530.1"/>
    </source>
</evidence>
<keyword evidence="6 8" id="KW-1133">Transmembrane helix</keyword>
<evidence type="ECO:0000256" key="6">
    <source>
        <dbReference type="ARBA" id="ARBA00022989"/>
    </source>
</evidence>
<feature type="transmembrane region" description="Helical" evidence="8">
    <location>
        <begin position="80"/>
        <end position="99"/>
    </location>
</feature>
<feature type="transmembrane region" description="Helical" evidence="8">
    <location>
        <begin position="105"/>
        <end position="124"/>
    </location>
</feature>
<feature type="transmembrane region" description="Helical" evidence="8">
    <location>
        <begin position="161"/>
        <end position="179"/>
    </location>
</feature>
<dbReference type="InterPro" id="IPR004840">
    <property type="entry name" value="Amino_acid_permease_CS"/>
</dbReference>
<evidence type="ECO:0000256" key="4">
    <source>
        <dbReference type="ARBA" id="ARBA00022692"/>
    </source>
</evidence>
<gene>
    <name evidence="10" type="primary">GAP2_1</name>
    <name evidence="10" type="ORF">LAWI1_G004579</name>
</gene>
<dbReference type="PIRSF" id="PIRSF006060">
    <property type="entry name" value="AA_transporter"/>
    <property type="match status" value="1"/>
</dbReference>
<feature type="transmembrane region" description="Helical" evidence="8">
    <location>
        <begin position="424"/>
        <end position="448"/>
    </location>
</feature>
<evidence type="ECO:0000256" key="2">
    <source>
        <dbReference type="ARBA" id="ARBA00022448"/>
    </source>
</evidence>
<evidence type="ECO:0000256" key="3">
    <source>
        <dbReference type="ARBA" id="ARBA00022475"/>
    </source>
</evidence>
<dbReference type="GO" id="GO:0015171">
    <property type="term" value="F:amino acid transmembrane transporter activity"/>
    <property type="evidence" value="ECO:0007669"/>
    <property type="project" value="TreeGrafter"/>
</dbReference>
<dbReference type="Gene3D" id="1.20.1740.10">
    <property type="entry name" value="Amino acid/polyamine transporter I"/>
    <property type="match status" value="1"/>
</dbReference>
<evidence type="ECO:0000256" key="7">
    <source>
        <dbReference type="ARBA" id="ARBA00023136"/>
    </source>
</evidence>
<feature type="transmembrane region" description="Helical" evidence="8">
    <location>
        <begin position="511"/>
        <end position="531"/>
    </location>
</feature>
<dbReference type="Pfam" id="PF00324">
    <property type="entry name" value="AA_permease"/>
    <property type="match status" value="1"/>
</dbReference>
<keyword evidence="7 8" id="KW-0472">Membrane</keyword>
<dbReference type="InterPro" id="IPR004762">
    <property type="entry name" value="Amino_acid_permease_fungi"/>
</dbReference>
<sequence>MEPQISYTGSTSTVLPLLARPQGVKLFSSKAFDNFRSGPTGDFHSALGESGRVFDAKAAAYNTANTLLVRRLKGRHLQMIAIGGSIGTGLFVGSGQALATGGPGSLLLGFIIIGSVLFCTVQALGEMTVTFPVAGSFNAYATRFIDPAWGFASGWNYAMQWLILMPLEIMAASLTLEYWSLPIPGWASISVFLGTIIVVNLCGVKVYGEVEYCFSIMKVTAVIGFIILGVVINCGGGPGSGYIGGRYWDDPGAFNHGFKGFCNILVTAAFSFGGTELVGLAAAETHNPSRSLPTAIKQVFWRIAIFYIISIAVVGLIVPYTSPQLISRNTVDSKASPFIIAIKDAGIQGLDSVMNAVVMMAVLSVANSSMYGATRTLAALAEQGQAPRILAYVDRKGRPLVSIGIASLIGLLSYLYISPIKGPAFTWLLALSGLSSIFTWGSICFAHIQFRKAWLQQGNALSDLIYKSPIGAAGSWVGLISLTLILVAQIWVAISPSGGSQTTVGGQVADFFEACLAMPVVILSYGLYKIWYRTKWVRIRDVDLRTGRNDCESDFIRQRWKEDRSLWPRWKVVYKTLC</sequence>
<comment type="subcellular location">
    <subcellularLocation>
        <location evidence="1">Cell membrane</location>
        <topology evidence="1">Multi-pass membrane protein</topology>
    </subcellularLocation>
</comment>
<dbReference type="NCBIfam" id="TIGR00913">
    <property type="entry name" value="2A0310"/>
    <property type="match status" value="1"/>
</dbReference>
<accession>A0A559M6F5</accession>
<dbReference type="PANTHER" id="PTHR43341:SF1">
    <property type="entry name" value="GENERAL AMINO-ACID PERMEASE GAP1"/>
    <property type="match status" value="1"/>
</dbReference>
<feature type="domain" description="Amino acid permease/ SLC12A" evidence="9">
    <location>
        <begin position="76"/>
        <end position="535"/>
    </location>
</feature>
<reference evidence="10 11" key="1">
    <citation type="submission" date="2018-05" db="EMBL/GenBank/DDBJ databases">
        <title>Genome sequencing and assembly of the regulated plant pathogen Lachnellula willkommii and related sister species for the development of diagnostic species identification markers.</title>
        <authorList>
            <person name="Giroux E."/>
            <person name="Bilodeau G."/>
        </authorList>
    </citation>
    <scope>NUCLEOTIDE SEQUENCE [LARGE SCALE GENOMIC DNA]</scope>
    <source>
        <strain evidence="10 11">CBS 172.35</strain>
    </source>
</reference>
<proteinExistence type="predicted"/>
<feature type="transmembrane region" description="Helical" evidence="8">
    <location>
        <begin position="219"/>
        <end position="238"/>
    </location>
</feature>
<dbReference type="PROSITE" id="PS00218">
    <property type="entry name" value="AMINO_ACID_PERMEASE_1"/>
    <property type="match status" value="1"/>
</dbReference>
<comment type="caution">
    <text evidence="10">The sequence shown here is derived from an EMBL/GenBank/DDBJ whole genome shotgun (WGS) entry which is preliminary data.</text>
</comment>
<protein>
    <submittedName>
        <fullName evidence="10">General amino-acid permease</fullName>
    </submittedName>
</protein>
<evidence type="ECO:0000256" key="8">
    <source>
        <dbReference type="SAM" id="Phobius"/>
    </source>
</evidence>
<feature type="transmembrane region" description="Helical" evidence="8">
    <location>
        <begin position="399"/>
        <end position="418"/>
    </location>
</feature>
<evidence type="ECO:0000313" key="11">
    <source>
        <dbReference type="Proteomes" id="UP000315522"/>
    </source>
</evidence>